<dbReference type="Proteomes" id="UP000785679">
    <property type="component" value="Unassembled WGS sequence"/>
</dbReference>
<comment type="caution">
    <text evidence="1">The sequence shown here is derived from an EMBL/GenBank/DDBJ whole genome shotgun (WGS) entry which is preliminary data.</text>
</comment>
<evidence type="ECO:0000313" key="1">
    <source>
        <dbReference type="EMBL" id="TNV79217.1"/>
    </source>
</evidence>
<dbReference type="EMBL" id="RRYP01009212">
    <property type="protein sequence ID" value="TNV79217.1"/>
    <property type="molecule type" value="Genomic_DNA"/>
</dbReference>
<organism evidence="1 2">
    <name type="scientific">Halteria grandinella</name>
    <dbReference type="NCBI Taxonomy" id="5974"/>
    <lineage>
        <taxon>Eukaryota</taxon>
        <taxon>Sar</taxon>
        <taxon>Alveolata</taxon>
        <taxon>Ciliophora</taxon>
        <taxon>Intramacronucleata</taxon>
        <taxon>Spirotrichea</taxon>
        <taxon>Stichotrichia</taxon>
        <taxon>Sporadotrichida</taxon>
        <taxon>Halteriidae</taxon>
        <taxon>Halteria</taxon>
    </lineage>
</organism>
<proteinExistence type="predicted"/>
<dbReference type="AlphaFoldDB" id="A0A8J8T1W9"/>
<protein>
    <submittedName>
        <fullName evidence="1">Uncharacterized protein</fullName>
    </submittedName>
</protein>
<reference evidence="1" key="1">
    <citation type="submission" date="2019-06" db="EMBL/GenBank/DDBJ databases">
        <authorList>
            <person name="Zheng W."/>
        </authorList>
    </citation>
    <scope>NUCLEOTIDE SEQUENCE</scope>
    <source>
        <strain evidence="1">QDHG01</strain>
    </source>
</reference>
<accession>A0A8J8T1W9</accession>
<gene>
    <name evidence="1" type="ORF">FGO68_gene17316</name>
</gene>
<evidence type="ECO:0000313" key="2">
    <source>
        <dbReference type="Proteomes" id="UP000785679"/>
    </source>
</evidence>
<sequence length="104" mass="12083">MKTSEYDPLVFGCQEILILNFIDLLSIYSLHCFSASSLIGLQSSRYLLQICISENYHYLLTAPAQQSMPRTLNRTKIQCMFLKIFLSLKHRAFPTLEFVQQEDD</sequence>
<name>A0A8J8T1W9_HALGN</name>
<keyword evidence="2" id="KW-1185">Reference proteome</keyword>